<reference evidence="2 3" key="1">
    <citation type="submission" date="2018-11" db="EMBL/GenBank/DDBJ databases">
        <title>Rhodococcus spongicola sp. nov. and Rhodococcus xishaensis sp. nov. from marine sponges.</title>
        <authorList>
            <person name="Li L."/>
            <person name="Lin H.W."/>
        </authorList>
    </citation>
    <scope>NUCLEOTIDE SEQUENCE [LARGE SCALE GENOMIC DNA]</scope>
    <source>
        <strain evidence="2 3">CCTCC AB2014297</strain>
    </source>
</reference>
<dbReference type="RefSeq" id="WP_127916574.1">
    <property type="nucleotide sequence ID" value="NZ_RKLP01000006.1"/>
</dbReference>
<keyword evidence="2" id="KW-0067">ATP-binding</keyword>
<dbReference type="InterPro" id="IPR003594">
    <property type="entry name" value="HATPase_dom"/>
</dbReference>
<dbReference type="AlphaFoldDB" id="A0A3S3EAK6"/>
<accession>A0A3S3EAK6</accession>
<dbReference type="Pfam" id="PF13581">
    <property type="entry name" value="HATPase_c_2"/>
    <property type="match status" value="1"/>
</dbReference>
<comment type="caution">
    <text evidence="2">The sequence shown here is derived from an EMBL/GenBank/DDBJ whole genome shotgun (WGS) entry which is preliminary data.</text>
</comment>
<dbReference type="Proteomes" id="UP000286208">
    <property type="component" value="Unassembled WGS sequence"/>
</dbReference>
<dbReference type="OrthoDB" id="3694612at2"/>
<protein>
    <submittedName>
        <fullName evidence="2">ATP-binding protein</fullName>
    </submittedName>
</protein>
<dbReference type="InterPro" id="IPR036890">
    <property type="entry name" value="HATPase_C_sf"/>
</dbReference>
<proteinExistence type="predicted"/>
<feature type="domain" description="Histidine kinase/HSP90-like ATPase" evidence="1">
    <location>
        <begin position="23"/>
        <end position="130"/>
    </location>
</feature>
<dbReference type="GO" id="GO:0005524">
    <property type="term" value="F:ATP binding"/>
    <property type="evidence" value="ECO:0007669"/>
    <property type="project" value="UniProtKB-KW"/>
</dbReference>
<keyword evidence="3" id="KW-1185">Reference proteome</keyword>
<keyword evidence="2" id="KW-0547">Nucleotide-binding</keyword>
<evidence type="ECO:0000313" key="3">
    <source>
        <dbReference type="Proteomes" id="UP000286208"/>
    </source>
</evidence>
<sequence length="146" mass="15993">MTQSCASRRESENFGPVIELRTPAEASQLGPIRGVSAALAGQCNMNLDQIADLRLAVDEACSTLVRIALSGTEIVCCFRLSPDEFRFSAGVSTTRSDVDWPYERRFGWHVLRTLTDELELHRHLGNGDGNSSTVTISFSLRGGDMT</sequence>
<evidence type="ECO:0000313" key="2">
    <source>
        <dbReference type="EMBL" id="RVW09152.1"/>
    </source>
</evidence>
<dbReference type="Gene3D" id="3.30.565.10">
    <property type="entry name" value="Histidine kinase-like ATPase, C-terminal domain"/>
    <property type="match status" value="1"/>
</dbReference>
<evidence type="ECO:0000259" key="1">
    <source>
        <dbReference type="Pfam" id="PF13581"/>
    </source>
</evidence>
<dbReference type="EMBL" id="RKLP01000006">
    <property type="protein sequence ID" value="RVW09152.1"/>
    <property type="molecule type" value="Genomic_DNA"/>
</dbReference>
<organism evidence="2 3">
    <name type="scientific">Prescottella agglutinans</name>
    <dbReference type="NCBI Taxonomy" id="1644129"/>
    <lineage>
        <taxon>Bacteria</taxon>
        <taxon>Bacillati</taxon>
        <taxon>Actinomycetota</taxon>
        <taxon>Actinomycetes</taxon>
        <taxon>Mycobacteriales</taxon>
        <taxon>Nocardiaceae</taxon>
        <taxon>Prescottella</taxon>
    </lineage>
</organism>
<gene>
    <name evidence="2" type="ORF">EGT67_13480</name>
</gene>
<name>A0A3S3EAK6_9NOCA</name>